<dbReference type="Proteomes" id="UP001194746">
    <property type="component" value="Unassembled WGS sequence"/>
</dbReference>
<dbReference type="InterPro" id="IPR038718">
    <property type="entry name" value="SNF2-like_sf"/>
</dbReference>
<accession>A0AAD4CDB0</accession>
<evidence type="ECO:0000313" key="3">
    <source>
        <dbReference type="EMBL" id="KAF9884371.1"/>
    </source>
</evidence>
<reference evidence="3" key="2">
    <citation type="submission" date="2020-02" db="EMBL/GenBank/DDBJ databases">
        <authorList>
            <person name="Gilchrist C.L.M."/>
            <person name="Chooi Y.-H."/>
        </authorList>
    </citation>
    <scope>NUCLEOTIDE SEQUENCE</scope>
    <source>
        <strain evidence="3">MST-FP2251</strain>
    </source>
</reference>
<evidence type="ECO:0000313" key="4">
    <source>
        <dbReference type="Proteomes" id="UP001194746"/>
    </source>
</evidence>
<proteinExistence type="predicted"/>
<dbReference type="EMBL" id="VCAU01000124">
    <property type="protein sequence ID" value="KAF9884371.1"/>
    <property type="molecule type" value="Genomic_DNA"/>
</dbReference>
<dbReference type="AlphaFoldDB" id="A0AAD4CDB0"/>
<dbReference type="Gene3D" id="3.40.50.10810">
    <property type="entry name" value="Tandem AAA-ATPase domain"/>
    <property type="match status" value="1"/>
</dbReference>
<organism evidence="3 4">
    <name type="scientific">Aspergillus nanangensis</name>
    <dbReference type="NCBI Taxonomy" id="2582783"/>
    <lineage>
        <taxon>Eukaryota</taxon>
        <taxon>Fungi</taxon>
        <taxon>Dikarya</taxon>
        <taxon>Ascomycota</taxon>
        <taxon>Pezizomycotina</taxon>
        <taxon>Eurotiomycetes</taxon>
        <taxon>Eurotiomycetidae</taxon>
        <taxon>Eurotiales</taxon>
        <taxon>Aspergillaceae</taxon>
        <taxon>Aspergillus</taxon>
        <taxon>Aspergillus subgen. Circumdati</taxon>
    </lineage>
</organism>
<evidence type="ECO:0000256" key="2">
    <source>
        <dbReference type="SAM" id="MobiDB-lite"/>
    </source>
</evidence>
<feature type="coiled-coil region" evidence="1">
    <location>
        <begin position="105"/>
        <end position="132"/>
    </location>
</feature>
<keyword evidence="4" id="KW-1185">Reference proteome</keyword>
<protein>
    <recommendedName>
        <fullName evidence="5">SNF2 N-terminal domain-containing protein</fullName>
    </recommendedName>
</protein>
<feature type="compositionally biased region" description="Polar residues" evidence="2">
    <location>
        <begin position="1"/>
        <end position="22"/>
    </location>
</feature>
<gene>
    <name evidence="3" type="ORF">FE257_001827</name>
</gene>
<sequence>MESDTDSVSNTPLVSYEPTTTPGEEPKLKGKENLKVAFGLISKRKTGGGTAIFGTSRDADGPEEDEKPLESMFKEVALSEKDRICLQHQSPTFNRNDPFWLYTLAITALKNCERLEENLEQGSQQNSEQDAEELAMPTTVENTEEVIVGATSAIIKTPQMAESGRLWGAILADTVGLGKTWEAISFLMKKYSQAKEAKSSLPLG</sequence>
<keyword evidence="1" id="KW-0175">Coiled coil</keyword>
<evidence type="ECO:0008006" key="5">
    <source>
        <dbReference type="Google" id="ProtNLM"/>
    </source>
</evidence>
<name>A0AAD4CDB0_ASPNN</name>
<reference evidence="3" key="1">
    <citation type="journal article" date="2019" name="Beilstein J. Org. Chem.">
        <title>Nanangenines: drimane sesquiterpenoids as the dominant metabolite cohort of a novel Australian fungus, Aspergillus nanangensis.</title>
        <authorList>
            <person name="Lacey H.J."/>
            <person name="Gilchrist C.L.M."/>
            <person name="Crombie A."/>
            <person name="Kalaitzis J.A."/>
            <person name="Vuong D."/>
            <person name="Rutledge P.J."/>
            <person name="Turner P."/>
            <person name="Pitt J.I."/>
            <person name="Lacey E."/>
            <person name="Chooi Y.H."/>
            <person name="Piggott A.M."/>
        </authorList>
    </citation>
    <scope>NUCLEOTIDE SEQUENCE</scope>
    <source>
        <strain evidence="3">MST-FP2251</strain>
    </source>
</reference>
<comment type="caution">
    <text evidence="3">The sequence shown here is derived from an EMBL/GenBank/DDBJ whole genome shotgun (WGS) entry which is preliminary data.</text>
</comment>
<evidence type="ECO:0000256" key="1">
    <source>
        <dbReference type="SAM" id="Coils"/>
    </source>
</evidence>
<feature type="region of interest" description="Disordered" evidence="2">
    <location>
        <begin position="1"/>
        <end position="29"/>
    </location>
</feature>